<sequence>MFKMIRELMIINQSGIALFYHNFINNETLDDEQSLASYFDIICRFTKRNFKESLKTLTLDSYIFFFYTHSSRYHLVLKCTNKNIDKNLLESISERILEEFLKKYKEALKGFNGEISIFQSFSELLSNILDLKTEIRNTPIL</sequence>
<dbReference type="EMBL" id="LAZR01019142">
    <property type="protein sequence ID" value="KKL93597.1"/>
    <property type="molecule type" value="Genomic_DNA"/>
</dbReference>
<gene>
    <name evidence="1" type="ORF">LCGC14_1873090</name>
</gene>
<reference evidence="1" key="1">
    <citation type="journal article" date="2015" name="Nature">
        <title>Complex archaea that bridge the gap between prokaryotes and eukaryotes.</title>
        <authorList>
            <person name="Spang A."/>
            <person name="Saw J.H."/>
            <person name="Jorgensen S.L."/>
            <person name="Zaremba-Niedzwiedzka K."/>
            <person name="Martijn J."/>
            <person name="Lind A.E."/>
            <person name="van Eijk R."/>
            <person name="Schleper C."/>
            <person name="Guy L."/>
            <person name="Ettema T.J."/>
        </authorList>
    </citation>
    <scope>NUCLEOTIDE SEQUENCE</scope>
</reference>
<dbReference type="AlphaFoldDB" id="A0A0F9J351"/>
<proteinExistence type="predicted"/>
<evidence type="ECO:0008006" key="2">
    <source>
        <dbReference type="Google" id="ProtNLM"/>
    </source>
</evidence>
<organism evidence="1">
    <name type="scientific">marine sediment metagenome</name>
    <dbReference type="NCBI Taxonomy" id="412755"/>
    <lineage>
        <taxon>unclassified sequences</taxon>
        <taxon>metagenomes</taxon>
        <taxon>ecological metagenomes</taxon>
    </lineage>
</organism>
<name>A0A0F9J351_9ZZZZ</name>
<protein>
    <recommendedName>
        <fullName evidence="2">FUZ/MON1/HPS1 first Longin domain-containing protein</fullName>
    </recommendedName>
</protein>
<evidence type="ECO:0000313" key="1">
    <source>
        <dbReference type="EMBL" id="KKL93597.1"/>
    </source>
</evidence>
<comment type="caution">
    <text evidence="1">The sequence shown here is derived from an EMBL/GenBank/DDBJ whole genome shotgun (WGS) entry which is preliminary data.</text>
</comment>
<accession>A0A0F9J351</accession>